<sequence length="135" mass="14321">MNIKINVFALDNSVFESDSPMAEAAMLLPPDVPAQPVSSESAVPVSAKPSSDAPGVLSVSQDNHAPAILSPDAVIDYLRRVNNKLNTVNKRLDALDTLEKKMDEKTGPTGALAVSPADRGGNIDTRHATTRWGQC</sequence>
<name>A0ABY7GBC2_MYAAR</name>
<organism evidence="2 3">
    <name type="scientific">Mya arenaria</name>
    <name type="common">Soft-shell clam</name>
    <dbReference type="NCBI Taxonomy" id="6604"/>
    <lineage>
        <taxon>Eukaryota</taxon>
        <taxon>Metazoa</taxon>
        <taxon>Spiralia</taxon>
        <taxon>Lophotrochozoa</taxon>
        <taxon>Mollusca</taxon>
        <taxon>Bivalvia</taxon>
        <taxon>Autobranchia</taxon>
        <taxon>Heteroconchia</taxon>
        <taxon>Euheterodonta</taxon>
        <taxon>Imparidentia</taxon>
        <taxon>Neoheterodontei</taxon>
        <taxon>Myida</taxon>
        <taxon>Myoidea</taxon>
        <taxon>Myidae</taxon>
        <taxon>Mya</taxon>
    </lineage>
</organism>
<proteinExistence type="predicted"/>
<feature type="region of interest" description="Disordered" evidence="1">
    <location>
        <begin position="101"/>
        <end position="135"/>
    </location>
</feature>
<accession>A0ABY7GBC2</accession>
<protein>
    <submittedName>
        <fullName evidence="2">Uncharacterized protein</fullName>
    </submittedName>
</protein>
<evidence type="ECO:0000313" key="2">
    <source>
        <dbReference type="EMBL" id="WAR30271.1"/>
    </source>
</evidence>
<dbReference type="Proteomes" id="UP001164746">
    <property type="component" value="Chromosome 17"/>
</dbReference>
<dbReference type="EMBL" id="CP111028">
    <property type="protein sequence ID" value="WAR30271.1"/>
    <property type="molecule type" value="Genomic_DNA"/>
</dbReference>
<feature type="compositionally biased region" description="Low complexity" evidence="1">
    <location>
        <begin position="34"/>
        <end position="54"/>
    </location>
</feature>
<keyword evidence="3" id="KW-1185">Reference proteome</keyword>
<evidence type="ECO:0000313" key="3">
    <source>
        <dbReference type="Proteomes" id="UP001164746"/>
    </source>
</evidence>
<reference evidence="2" key="1">
    <citation type="submission" date="2022-11" db="EMBL/GenBank/DDBJ databases">
        <title>Centuries of genome instability and evolution in soft-shell clam transmissible cancer (bioRxiv).</title>
        <authorList>
            <person name="Hart S.F.M."/>
            <person name="Yonemitsu M.A."/>
            <person name="Giersch R.M."/>
            <person name="Beal B.F."/>
            <person name="Arriagada G."/>
            <person name="Davis B.W."/>
            <person name="Ostrander E.A."/>
            <person name="Goff S.P."/>
            <person name="Metzger M.J."/>
        </authorList>
    </citation>
    <scope>NUCLEOTIDE SEQUENCE</scope>
    <source>
        <strain evidence="2">MELC-2E11</strain>
        <tissue evidence="2">Siphon/mantle</tissue>
    </source>
</reference>
<evidence type="ECO:0000256" key="1">
    <source>
        <dbReference type="SAM" id="MobiDB-lite"/>
    </source>
</evidence>
<gene>
    <name evidence="2" type="ORF">MAR_032813</name>
</gene>
<feature type="region of interest" description="Disordered" evidence="1">
    <location>
        <begin position="32"/>
        <end position="59"/>
    </location>
</feature>